<organism evidence="1 2">
    <name type="scientific">Hypoxylon rubiginosum</name>
    <dbReference type="NCBI Taxonomy" id="110542"/>
    <lineage>
        <taxon>Eukaryota</taxon>
        <taxon>Fungi</taxon>
        <taxon>Dikarya</taxon>
        <taxon>Ascomycota</taxon>
        <taxon>Pezizomycotina</taxon>
        <taxon>Sordariomycetes</taxon>
        <taxon>Xylariomycetidae</taxon>
        <taxon>Xylariales</taxon>
        <taxon>Hypoxylaceae</taxon>
        <taxon>Hypoxylon</taxon>
    </lineage>
</organism>
<dbReference type="Proteomes" id="UP001497680">
    <property type="component" value="Unassembled WGS sequence"/>
</dbReference>
<keyword evidence="2" id="KW-1185">Reference proteome</keyword>
<evidence type="ECO:0000313" key="1">
    <source>
        <dbReference type="EMBL" id="KAI6093182.1"/>
    </source>
</evidence>
<keyword evidence="1" id="KW-0378">Hydrolase</keyword>
<comment type="caution">
    <text evidence="1">The sequence shown here is derived from an EMBL/GenBank/DDBJ whole genome shotgun (WGS) entry which is preliminary data.</text>
</comment>
<reference evidence="1 2" key="1">
    <citation type="journal article" date="2022" name="New Phytol.">
        <title>Ecological generalism drives hyperdiversity of secondary metabolite gene clusters in xylarialean endophytes.</title>
        <authorList>
            <person name="Franco M.E.E."/>
            <person name="Wisecaver J.H."/>
            <person name="Arnold A.E."/>
            <person name="Ju Y.M."/>
            <person name="Slot J.C."/>
            <person name="Ahrendt S."/>
            <person name="Moore L.P."/>
            <person name="Eastman K.E."/>
            <person name="Scott K."/>
            <person name="Konkel Z."/>
            <person name="Mondo S.J."/>
            <person name="Kuo A."/>
            <person name="Hayes R.D."/>
            <person name="Haridas S."/>
            <person name="Andreopoulos B."/>
            <person name="Riley R."/>
            <person name="LaButti K."/>
            <person name="Pangilinan J."/>
            <person name="Lipzen A."/>
            <person name="Amirebrahimi M."/>
            <person name="Yan J."/>
            <person name="Adam C."/>
            <person name="Keymanesh K."/>
            <person name="Ng V."/>
            <person name="Louie K."/>
            <person name="Northen T."/>
            <person name="Drula E."/>
            <person name="Henrissat B."/>
            <person name="Hsieh H.M."/>
            <person name="Youens-Clark K."/>
            <person name="Lutzoni F."/>
            <person name="Miadlikowska J."/>
            <person name="Eastwood D.C."/>
            <person name="Hamelin R.C."/>
            <person name="Grigoriev I.V."/>
            <person name="U'Ren J.M."/>
        </authorList>
    </citation>
    <scope>NUCLEOTIDE SEQUENCE [LARGE SCALE GENOMIC DNA]</scope>
    <source>
        <strain evidence="1 2">ER1909</strain>
    </source>
</reference>
<proteinExistence type="predicted"/>
<name>A0ACC0DK28_9PEZI</name>
<accession>A0ACC0DK28</accession>
<protein>
    <submittedName>
        <fullName evidence="1">Glycoside hydrolase family 7 protein</fullName>
    </submittedName>
</protein>
<dbReference type="EMBL" id="MU394281">
    <property type="protein sequence ID" value="KAI6093182.1"/>
    <property type="molecule type" value="Genomic_DNA"/>
</dbReference>
<evidence type="ECO:0000313" key="2">
    <source>
        <dbReference type="Proteomes" id="UP001497680"/>
    </source>
</evidence>
<sequence length="442" mass="47040">MILPIVGVLGLLASQAVAQGIGNAETHPKLSTEKCTIQDGCVKQETSIVLDASFHALRETNGTALCGGYSGALDKELCPDHETCARNCVFDCADYEASGVVTNGSSITLRMYTHGANGNLTTASPRVYLLDAEEDDYEVLFLKHGEISFDVDVSKLVCGMNGALYLAEMNKTGARSALNPAGAQYGTGYCDSQCPALPFIDGVANIDAKGACCNEMDLWEANSLASTFTAHACSHSGVYQCTGGECGSLGVCEKAGCSYNTWKLGNLTYYGPNTAPAADGSTNGTKFTIDTTRPFTVTTQFMISYNPSPISNGTLNEVRRLYVQDGVVFENAYVVDPYMPPGDSLRMSHCQAFADTFEDLGGLATAGKALDRGMVLAFSVWNDDKQFMNWLDAGKAGPCTLEEGNPKVIREKSPDTSVTFMNIRWGEIGSTYNNGTASSKAG</sequence>
<gene>
    <name evidence="1" type="ORF">F4821DRAFT_276789</name>
</gene>